<dbReference type="RefSeq" id="WP_150483471.1">
    <property type="nucleotide sequence ID" value="NZ_BMTB01000002.1"/>
</dbReference>
<evidence type="ECO:0000256" key="3">
    <source>
        <dbReference type="ARBA" id="ARBA00022723"/>
    </source>
</evidence>
<evidence type="ECO:0000256" key="6">
    <source>
        <dbReference type="ARBA" id="ARBA00023033"/>
    </source>
</evidence>
<dbReference type="AlphaFoldDB" id="A0A5J6IAH6"/>
<keyword evidence="4" id="KW-0560">Oxidoreductase</keyword>
<organism evidence="7 8">
    <name type="scientific">Streptomyces coeruleorubidus</name>
    <dbReference type="NCBI Taxonomy" id="116188"/>
    <lineage>
        <taxon>Bacteria</taxon>
        <taxon>Bacillati</taxon>
        <taxon>Actinomycetota</taxon>
        <taxon>Actinomycetes</taxon>
        <taxon>Kitasatosporales</taxon>
        <taxon>Streptomycetaceae</taxon>
        <taxon>Streptomyces</taxon>
    </lineage>
</organism>
<dbReference type="PRINTS" id="PR00359">
    <property type="entry name" value="BP450"/>
</dbReference>
<evidence type="ECO:0000256" key="2">
    <source>
        <dbReference type="ARBA" id="ARBA00022617"/>
    </source>
</evidence>
<evidence type="ECO:0000256" key="1">
    <source>
        <dbReference type="ARBA" id="ARBA00010617"/>
    </source>
</evidence>
<dbReference type="KEGG" id="scoe:CP976_32330"/>
<dbReference type="GO" id="GO:0020037">
    <property type="term" value="F:heme binding"/>
    <property type="evidence" value="ECO:0007669"/>
    <property type="project" value="InterPro"/>
</dbReference>
<dbReference type="Proteomes" id="UP000326598">
    <property type="component" value="Chromosome"/>
</dbReference>
<dbReference type="EMBL" id="CP023694">
    <property type="protein sequence ID" value="QEV28344.1"/>
    <property type="molecule type" value="Genomic_DNA"/>
</dbReference>
<dbReference type="InterPro" id="IPR002397">
    <property type="entry name" value="Cyt_P450_B"/>
</dbReference>
<protein>
    <submittedName>
        <fullName evidence="7">Cytochrome P450</fullName>
    </submittedName>
</protein>
<dbReference type="Pfam" id="PF00067">
    <property type="entry name" value="p450"/>
    <property type="match status" value="1"/>
</dbReference>
<dbReference type="PRINTS" id="PR00385">
    <property type="entry name" value="P450"/>
</dbReference>
<dbReference type="GO" id="GO:0016705">
    <property type="term" value="F:oxidoreductase activity, acting on paired donors, with incorporation or reduction of molecular oxygen"/>
    <property type="evidence" value="ECO:0007669"/>
    <property type="project" value="InterPro"/>
</dbReference>
<dbReference type="Gene3D" id="1.10.630.10">
    <property type="entry name" value="Cytochrome P450"/>
    <property type="match status" value="1"/>
</dbReference>
<dbReference type="PANTHER" id="PTHR46696:SF1">
    <property type="entry name" value="CYTOCHROME P450 YJIB-RELATED"/>
    <property type="match status" value="1"/>
</dbReference>
<evidence type="ECO:0000313" key="8">
    <source>
        <dbReference type="Proteomes" id="UP000326598"/>
    </source>
</evidence>
<dbReference type="GO" id="GO:0005506">
    <property type="term" value="F:iron ion binding"/>
    <property type="evidence" value="ECO:0007669"/>
    <property type="project" value="InterPro"/>
</dbReference>
<dbReference type="GeneID" id="91420739"/>
<keyword evidence="2" id="KW-0349">Heme</keyword>
<dbReference type="InterPro" id="IPR001128">
    <property type="entry name" value="Cyt_P450"/>
</dbReference>
<sequence>MPVVHLPAPSPLEADVSLADHTDVLDWPFARTEDGDPPPILAELRNAPPCVVRLPAGAAESRLAWLVTRYADVRQALGDPRLSADERLPGAPVRIQVPPGGNPSSFLRLDDPEHARLRRMIQTEFTARRVKRLREPVQRLVDELLDELEALPRPADLHAVFSRALPTLVIARLLGVPEEDSAFFIEKTRVTISQEDPAVSLAAFEEMSEYLAKLALRKLESPGDDLISRLAVNHHAKGDITLDELVGIARLVLVAGHETTTNQIALNILALLRDDDLRARVTADDGALIPNFIEESMRYWSISQDAMVRLAVEDLELGGVAVSKGDAVVISVPAGNHDESVFACPHRIDPHRDTSGHLQWGFGPHYCQGAPLARLEMELSLRSLLRRFPNLRLAADPRTVFRRGTVFHGVTHLPVTW</sequence>
<dbReference type="GO" id="GO:0004497">
    <property type="term" value="F:monooxygenase activity"/>
    <property type="evidence" value="ECO:0007669"/>
    <property type="project" value="UniProtKB-KW"/>
</dbReference>
<dbReference type="CDD" id="cd11030">
    <property type="entry name" value="CYP105-like"/>
    <property type="match status" value="1"/>
</dbReference>
<evidence type="ECO:0000313" key="7">
    <source>
        <dbReference type="EMBL" id="QEV28344.1"/>
    </source>
</evidence>
<keyword evidence="3" id="KW-0479">Metal-binding</keyword>
<dbReference type="FunFam" id="1.10.630.10:FF:000018">
    <property type="entry name" value="Cytochrome P450 monooxygenase"/>
    <property type="match status" value="1"/>
</dbReference>
<evidence type="ECO:0000256" key="5">
    <source>
        <dbReference type="ARBA" id="ARBA00023004"/>
    </source>
</evidence>
<comment type="similarity">
    <text evidence="1">Belongs to the cytochrome P450 family.</text>
</comment>
<dbReference type="PANTHER" id="PTHR46696">
    <property type="entry name" value="P450, PUTATIVE (EUROFUNG)-RELATED"/>
    <property type="match status" value="1"/>
</dbReference>
<reference evidence="7 8" key="1">
    <citation type="submission" date="2017-09" db="EMBL/GenBank/DDBJ databases">
        <authorList>
            <person name="Lee N."/>
            <person name="Cho B.-K."/>
        </authorList>
    </citation>
    <scope>NUCLEOTIDE SEQUENCE [LARGE SCALE GENOMIC DNA]</scope>
    <source>
        <strain evidence="7 8">ATCC 13740</strain>
    </source>
</reference>
<name>A0A5J6IAH6_STRC4</name>
<gene>
    <name evidence="7" type="ORF">CP976_32330</name>
</gene>
<keyword evidence="6" id="KW-0503">Monooxygenase</keyword>
<proteinExistence type="inferred from homology"/>
<accession>A0A5J6IAH6</accession>
<evidence type="ECO:0000256" key="4">
    <source>
        <dbReference type="ARBA" id="ARBA00023002"/>
    </source>
</evidence>
<dbReference type="SUPFAM" id="SSF48264">
    <property type="entry name" value="Cytochrome P450"/>
    <property type="match status" value="1"/>
</dbReference>
<keyword evidence="5" id="KW-0408">Iron</keyword>
<dbReference type="InterPro" id="IPR036396">
    <property type="entry name" value="Cyt_P450_sf"/>
</dbReference>